<dbReference type="HOGENOM" id="CLU_665916_0_0_1"/>
<gene>
    <name evidence="2" type="ORF">SCHCODRAFT_235392</name>
</gene>
<dbReference type="EMBL" id="GL377307">
    <property type="protein sequence ID" value="EFI96025.1"/>
    <property type="molecule type" value="Genomic_DNA"/>
</dbReference>
<dbReference type="KEGG" id="scm:SCHCO_02544874"/>
<evidence type="ECO:0000313" key="3">
    <source>
        <dbReference type="Proteomes" id="UP000007431"/>
    </source>
</evidence>
<reference evidence="2 3" key="1">
    <citation type="journal article" date="2010" name="Nat. Biotechnol.">
        <title>Genome sequence of the model mushroom Schizophyllum commune.</title>
        <authorList>
            <person name="Ohm R.A."/>
            <person name="de Jong J.F."/>
            <person name="Lugones L.G."/>
            <person name="Aerts A."/>
            <person name="Kothe E."/>
            <person name="Stajich J.E."/>
            <person name="de Vries R.P."/>
            <person name="Record E."/>
            <person name="Levasseur A."/>
            <person name="Baker S.E."/>
            <person name="Bartholomew K.A."/>
            <person name="Coutinho P.M."/>
            <person name="Erdmann S."/>
            <person name="Fowler T.J."/>
            <person name="Gathman A.C."/>
            <person name="Lombard V."/>
            <person name="Henrissat B."/>
            <person name="Knabe N."/>
            <person name="Kuees U."/>
            <person name="Lilly W.W."/>
            <person name="Lindquist E."/>
            <person name="Lucas S."/>
            <person name="Magnuson J.K."/>
            <person name="Piumi F."/>
            <person name="Raudaskoski M."/>
            <person name="Salamov A."/>
            <person name="Schmutz J."/>
            <person name="Schwarze F.W.M.R."/>
            <person name="vanKuyk P.A."/>
            <person name="Horton J.S."/>
            <person name="Grigoriev I.V."/>
            <person name="Woesten H.A.B."/>
        </authorList>
    </citation>
    <scope>NUCLEOTIDE SEQUENCE [LARGE SCALE GENOMIC DNA]</scope>
    <source>
        <strain evidence="3">H4-8 / FGSC 9210</strain>
    </source>
</reference>
<feature type="region of interest" description="Disordered" evidence="1">
    <location>
        <begin position="375"/>
        <end position="413"/>
    </location>
</feature>
<evidence type="ECO:0000313" key="2">
    <source>
        <dbReference type="EMBL" id="EFI96025.1"/>
    </source>
</evidence>
<dbReference type="RefSeq" id="XP_003030928.1">
    <property type="nucleotide sequence ID" value="XM_003030882.1"/>
</dbReference>
<proteinExistence type="predicted"/>
<protein>
    <submittedName>
        <fullName evidence="2">Uncharacterized protein</fullName>
    </submittedName>
</protein>
<evidence type="ECO:0000256" key="1">
    <source>
        <dbReference type="SAM" id="MobiDB-lite"/>
    </source>
</evidence>
<dbReference type="InParanoid" id="D8Q7H1"/>
<organism evidence="3">
    <name type="scientific">Schizophyllum commune (strain H4-8 / FGSC 9210)</name>
    <name type="common">Split gill fungus</name>
    <dbReference type="NCBI Taxonomy" id="578458"/>
    <lineage>
        <taxon>Eukaryota</taxon>
        <taxon>Fungi</taxon>
        <taxon>Dikarya</taxon>
        <taxon>Basidiomycota</taxon>
        <taxon>Agaricomycotina</taxon>
        <taxon>Agaricomycetes</taxon>
        <taxon>Agaricomycetidae</taxon>
        <taxon>Agaricales</taxon>
        <taxon>Schizophyllaceae</taxon>
        <taxon>Schizophyllum</taxon>
    </lineage>
</organism>
<dbReference type="Proteomes" id="UP000007431">
    <property type="component" value="Unassembled WGS sequence"/>
</dbReference>
<dbReference type="AlphaFoldDB" id="D8Q7H1"/>
<feature type="compositionally biased region" description="Acidic residues" evidence="1">
    <location>
        <begin position="389"/>
        <end position="398"/>
    </location>
</feature>
<dbReference type="GeneID" id="9586675"/>
<sequence>MSSTCPPSLSDVREAAMNAAVLAKAQSMSALLGPLTTGQVKELEDKVTNDRSRLLKRQGENLMRQAVAISVGEVGMNSNLELDQILHNILLKCETTAAFVRNWTVSPQGHPLDVDTIKTLADLFPAYIAHYAAQNRDTISPELLAEHLYTPLAEVVVKVYHHHTVANSDLPPPVKVNTKCVNAFIKYLSAVPQPPRVRALAPRQPSYLAQIASALPIPTVFSKKAKSNYQPADIDTTYDFDNPYVHREVNEDLASTPGSGLGIPDATSVTPSASGTIDIASEGVAGSVSIAAVDELLNPDPSASEPLVPAVGSSAVLASYGLAAAQSPSQDGGALVASSSGASEDVYVFSDIVNSPTPSTESVVKLLTADEPEIPIYASTSKSMKRDLEFDEDEEDEGEGRRKRANKDTSMHE</sequence>
<name>D8Q7H1_SCHCM</name>
<dbReference type="VEuPathDB" id="FungiDB:SCHCODRAFT_02544874"/>
<keyword evidence="3" id="KW-1185">Reference proteome</keyword>
<accession>D8Q7H1</accession>